<dbReference type="GO" id="GO:0070006">
    <property type="term" value="F:metalloaminopeptidase activity"/>
    <property type="evidence" value="ECO:0007669"/>
    <property type="project" value="InterPro"/>
</dbReference>
<comment type="similarity">
    <text evidence="4 14">Belongs to the peptidase M24B family.</text>
</comment>
<accession>A0A9Q9EF03</accession>
<dbReference type="SMART" id="SM01011">
    <property type="entry name" value="AMP_N"/>
    <property type="match status" value="1"/>
</dbReference>
<evidence type="ECO:0000256" key="5">
    <source>
        <dbReference type="ARBA" id="ARBA00012574"/>
    </source>
</evidence>
<dbReference type="PROSITE" id="PS00491">
    <property type="entry name" value="PROLINE_PEPTIDASE"/>
    <property type="match status" value="1"/>
</dbReference>
<evidence type="ECO:0000256" key="12">
    <source>
        <dbReference type="ARBA" id="ARBA00030849"/>
    </source>
</evidence>
<keyword evidence="10" id="KW-0482">Metalloprotease</keyword>
<dbReference type="Gene3D" id="3.90.230.10">
    <property type="entry name" value="Creatinase/methionine aminopeptidase superfamily"/>
    <property type="match status" value="1"/>
</dbReference>
<dbReference type="PANTHER" id="PTHR43226:SF3">
    <property type="entry name" value="XAA-PRO AMINOPEPTIDASE AN0832-RELATED"/>
    <property type="match status" value="1"/>
</dbReference>
<dbReference type="Pfam" id="PF00557">
    <property type="entry name" value="Peptidase_M24"/>
    <property type="match status" value="1"/>
</dbReference>
<dbReference type="InterPro" id="IPR052433">
    <property type="entry name" value="X-Pro_dipept-like"/>
</dbReference>
<dbReference type="Pfam" id="PF05195">
    <property type="entry name" value="AMP_N"/>
    <property type="match status" value="1"/>
</dbReference>
<evidence type="ECO:0000313" key="16">
    <source>
        <dbReference type="EMBL" id="USW49321.1"/>
    </source>
</evidence>
<dbReference type="GO" id="GO:0030145">
    <property type="term" value="F:manganese ion binding"/>
    <property type="evidence" value="ECO:0007669"/>
    <property type="project" value="InterPro"/>
</dbReference>
<keyword evidence="8 14" id="KW-0479">Metal-binding</keyword>
<dbReference type="EMBL" id="CP099419">
    <property type="protein sequence ID" value="USW49321.1"/>
    <property type="molecule type" value="Genomic_DNA"/>
</dbReference>
<organism evidence="16 17">
    <name type="scientific">Septoria linicola</name>
    <dbReference type="NCBI Taxonomy" id="215465"/>
    <lineage>
        <taxon>Eukaryota</taxon>
        <taxon>Fungi</taxon>
        <taxon>Dikarya</taxon>
        <taxon>Ascomycota</taxon>
        <taxon>Pezizomycotina</taxon>
        <taxon>Dothideomycetes</taxon>
        <taxon>Dothideomycetidae</taxon>
        <taxon>Mycosphaerellales</taxon>
        <taxon>Mycosphaerellaceae</taxon>
        <taxon>Septoria</taxon>
    </lineage>
</organism>
<comment type="catalytic activity">
    <reaction evidence="1">
        <text>Release of any N-terminal amino acid, including proline, that is linked to proline, even from a dipeptide or tripeptide.</text>
        <dbReference type="EC" id="3.4.11.9"/>
    </reaction>
</comment>
<reference evidence="16" key="1">
    <citation type="submission" date="2022-06" db="EMBL/GenBank/DDBJ databases">
        <title>Complete genome sequences of two strains of the flax pathogen Septoria linicola.</title>
        <authorList>
            <person name="Lapalu N."/>
            <person name="Simon A."/>
            <person name="Demenou B."/>
            <person name="Paumier D."/>
            <person name="Guillot M.-P."/>
            <person name="Gout L."/>
            <person name="Valade R."/>
        </authorList>
    </citation>
    <scope>NUCLEOTIDE SEQUENCE</scope>
    <source>
        <strain evidence="16">SE15195</strain>
    </source>
</reference>
<evidence type="ECO:0000256" key="13">
    <source>
        <dbReference type="ARBA" id="ARBA00032413"/>
    </source>
</evidence>
<evidence type="ECO:0000256" key="4">
    <source>
        <dbReference type="ARBA" id="ARBA00008766"/>
    </source>
</evidence>
<keyword evidence="11" id="KW-0464">Manganese</keyword>
<dbReference type="InterPro" id="IPR000994">
    <property type="entry name" value="Pept_M24"/>
</dbReference>
<dbReference type="InterPro" id="IPR029149">
    <property type="entry name" value="Creatin/AminoP/Spt16_N"/>
</dbReference>
<dbReference type="InterPro" id="IPR001131">
    <property type="entry name" value="Peptidase_M24B_aminopep-P_CS"/>
</dbReference>
<evidence type="ECO:0000256" key="8">
    <source>
        <dbReference type="ARBA" id="ARBA00022723"/>
    </source>
</evidence>
<evidence type="ECO:0000259" key="15">
    <source>
        <dbReference type="SMART" id="SM01011"/>
    </source>
</evidence>
<evidence type="ECO:0000256" key="7">
    <source>
        <dbReference type="ARBA" id="ARBA00022670"/>
    </source>
</evidence>
<dbReference type="Gene3D" id="3.40.350.10">
    <property type="entry name" value="Creatinase/prolidase N-terminal domain"/>
    <property type="match status" value="1"/>
</dbReference>
<evidence type="ECO:0000256" key="2">
    <source>
        <dbReference type="ARBA" id="ARBA00001936"/>
    </source>
</evidence>
<gene>
    <name evidence="16" type="ORF">Slin15195_G026400</name>
</gene>
<dbReference type="Proteomes" id="UP001056384">
    <property type="component" value="Chromosome 2"/>
</dbReference>
<evidence type="ECO:0000256" key="9">
    <source>
        <dbReference type="ARBA" id="ARBA00022801"/>
    </source>
</evidence>
<dbReference type="GO" id="GO:0006508">
    <property type="term" value="P:proteolysis"/>
    <property type="evidence" value="ECO:0007669"/>
    <property type="project" value="UniProtKB-KW"/>
</dbReference>
<dbReference type="EC" id="3.4.11.9" evidence="5"/>
<feature type="domain" description="Aminopeptidase P N-terminal" evidence="15">
    <location>
        <begin position="17"/>
        <end position="168"/>
    </location>
</feature>
<dbReference type="InterPro" id="IPR007865">
    <property type="entry name" value="Aminopep_P_N"/>
</dbReference>
<proteinExistence type="inferred from homology"/>
<evidence type="ECO:0000256" key="3">
    <source>
        <dbReference type="ARBA" id="ARBA00002443"/>
    </source>
</evidence>
<comment type="function">
    <text evidence="3">Catalyzes the removal of a penultimate prolyl residue from the N-termini of peptides.</text>
</comment>
<dbReference type="AlphaFoldDB" id="A0A9Q9EF03"/>
<evidence type="ECO:0000256" key="6">
    <source>
        <dbReference type="ARBA" id="ARBA00022438"/>
    </source>
</evidence>
<dbReference type="OrthoDB" id="10261878at2759"/>
<evidence type="ECO:0000256" key="14">
    <source>
        <dbReference type="RuleBase" id="RU000590"/>
    </source>
</evidence>
<keyword evidence="6 16" id="KW-0031">Aminopeptidase</keyword>
<evidence type="ECO:0000256" key="10">
    <source>
        <dbReference type="ARBA" id="ARBA00023049"/>
    </source>
</evidence>
<dbReference type="PANTHER" id="PTHR43226">
    <property type="entry name" value="XAA-PRO AMINOPEPTIDASE 3"/>
    <property type="match status" value="1"/>
</dbReference>
<name>A0A9Q9EF03_9PEZI</name>
<comment type="cofactor">
    <cofactor evidence="2">
        <name>Mn(2+)</name>
        <dbReference type="ChEBI" id="CHEBI:29035"/>
    </cofactor>
</comment>
<evidence type="ECO:0000313" key="17">
    <source>
        <dbReference type="Proteomes" id="UP001056384"/>
    </source>
</evidence>
<keyword evidence="7" id="KW-0645">Protease</keyword>
<dbReference type="InterPro" id="IPR036005">
    <property type="entry name" value="Creatinase/aminopeptidase-like"/>
</dbReference>
<sequence length="508" mass="56771">MDALNIQLSIAGGGDKYPAKAHVRRVVEKLNVSEGIILLSGQNQRNWPNSDMPAPFRQDRYFYYLSGCSEADTFVTYDIGKDKLELWLPPINKERVVWYGRGSTIDEAMEKYDIDAAHYIKARRDGRPSVENLSDLWNQQRGTCELSRPLPIDAKALRHAIDACRVIKDDHEIALIKRANAITAEAHVSVMRGMHAFVNEADVEAAYMQVCIARKAKTQAYDPIAGAGKNAAELHYSDNTAAFKDGPTVVLDAGCEVELYASDVTRTLPINVQAPGHWPSRESENIYRLVESIQEKCIQQMLPGKQFIEIFWYAHQLLIEGLLELGILVGDQVGTIFAAGTSRAFMPHGLGHHLGLEVHDVSPAPHPPLATSEGFEKDAEQRFRSAFAHWKPEWTSVVDTAAIMKLSDFGAGTFSSLHSVDAQVLQPGMVVTVEPGIYFNRYLLDNFFLNDPKHRQFINQKVLRRYMQVGGVRIEDDILITKHGYENLTTAPKGREMLDTIRKGAKGA</sequence>
<protein>
    <recommendedName>
        <fullName evidence="5">Xaa-Pro aminopeptidase</fullName>
        <ecNumber evidence="5">3.4.11.9</ecNumber>
    </recommendedName>
    <alternativeName>
        <fullName evidence="12">Aminoacylproline aminopeptidase</fullName>
    </alternativeName>
    <alternativeName>
        <fullName evidence="13">Prolidase</fullName>
    </alternativeName>
</protein>
<dbReference type="SUPFAM" id="SSF55920">
    <property type="entry name" value="Creatinase/aminopeptidase"/>
    <property type="match status" value="1"/>
</dbReference>
<keyword evidence="17" id="KW-1185">Reference proteome</keyword>
<evidence type="ECO:0000256" key="11">
    <source>
        <dbReference type="ARBA" id="ARBA00023211"/>
    </source>
</evidence>
<dbReference type="SUPFAM" id="SSF53092">
    <property type="entry name" value="Creatinase/prolidase N-terminal domain"/>
    <property type="match status" value="1"/>
</dbReference>
<evidence type="ECO:0000256" key="1">
    <source>
        <dbReference type="ARBA" id="ARBA00001424"/>
    </source>
</evidence>
<keyword evidence="9" id="KW-0378">Hydrolase</keyword>